<dbReference type="SUPFAM" id="SSF53213">
    <property type="entry name" value="LigB-like"/>
    <property type="match status" value="1"/>
</dbReference>
<feature type="domain" description="Extradiol ring-cleavage dioxygenase class III enzyme subunit B" evidence="1">
    <location>
        <begin position="8"/>
        <end position="271"/>
    </location>
</feature>
<dbReference type="GeneID" id="93195552"/>
<dbReference type="Pfam" id="PF02900">
    <property type="entry name" value="LigB"/>
    <property type="match status" value="1"/>
</dbReference>
<dbReference type="EMBL" id="JAGEMX010000020">
    <property type="protein sequence ID" value="MBO1834636.1"/>
    <property type="molecule type" value="Genomic_DNA"/>
</dbReference>
<evidence type="ECO:0000313" key="7">
    <source>
        <dbReference type="Proteomes" id="UP001220209"/>
    </source>
</evidence>
<dbReference type="InterPro" id="IPR004183">
    <property type="entry name" value="Xdiol_dOase_suB"/>
</dbReference>
<protein>
    <submittedName>
        <fullName evidence="2">Protocatechuate 3,4-dioxygenase</fullName>
    </submittedName>
</protein>
<dbReference type="EMBL" id="CP090642">
    <property type="protein sequence ID" value="WFN22683.1"/>
    <property type="molecule type" value="Genomic_DNA"/>
</dbReference>
<dbReference type="EMBL" id="JAENIB010000027">
    <property type="protein sequence ID" value="MBK1935172.1"/>
    <property type="molecule type" value="Genomic_DNA"/>
</dbReference>
<dbReference type="GO" id="GO:0008198">
    <property type="term" value="F:ferrous iron binding"/>
    <property type="evidence" value="ECO:0007669"/>
    <property type="project" value="InterPro"/>
</dbReference>
<evidence type="ECO:0000313" key="5">
    <source>
        <dbReference type="Proteomes" id="UP000611459"/>
    </source>
</evidence>
<dbReference type="Gene3D" id="3.40.830.10">
    <property type="entry name" value="LigB-like"/>
    <property type="match status" value="1"/>
</dbReference>
<dbReference type="GO" id="GO:0016702">
    <property type="term" value="F:oxidoreductase activity, acting on single donors with incorporation of molecular oxygen, incorporation of two atoms of oxygen"/>
    <property type="evidence" value="ECO:0007669"/>
    <property type="project" value="UniProtKB-ARBA"/>
</dbReference>
<evidence type="ECO:0000313" key="4">
    <source>
        <dbReference type="EMBL" id="WFN22683.1"/>
    </source>
</evidence>
<evidence type="ECO:0000313" key="6">
    <source>
        <dbReference type="Proteomes" id="UP000664048"/>
    </source>
</evidence>
<evidence type="ECO:0000313" key="2">
    <source>
        <dbReference type="EMBL" id="MBK1935172.1"/>
    </source>
</evidence>
<proteinExistence type="predicted"/>
<keyword evidence="6" id="KW-1185">Reference proteome</keyword>
<dbReference type="Proteomes" id="UP001220209">
    <property type="component" value="Chromosome 3"/>
</dbReference>
<dbReference type="RefSeq" id="WP_039353527.1">
    <property type="nucleotide sequence ID" value="NZ_AP018359.1"/>
</dbReference>
<gene>
    <name evidence="3" type="ORF">J4M89_35165</name>
    <name evidence="2" type="ORF">JIN94_35325</name>
    <name evidence="4" type="ORF">LXE91_32410</name>
</gene>
<reference evidence="2" key="1">
    <citation type="submission" date="2021-01" db="EMBL/GenBank/DDBJ databases">
        <title>Outbreak of Burkholderia contaminns endophthalmitis traced to a clinical ventilation system.</title>
        <authorList>
            <person name="Lipuma J."/>
            <person name="Spilker T."/>
            <person name="Kratholm J."/>
        </authorList>
    </citation>
    <scope>NUCLEOTIDE SEQUENCE</scope>
    <source>
        <strain evidence="2">HI4954</strain>
    </source>
</reference>
<accession>A0A1E3FRV5</accession>
<dbReference type="OrthoDB" id="8673673at2"/>
<reference evidence="3 6" key="2">
    <citation type="submission" date="2021-03" db="EMBL/GenBank/DDBJ databases">
        <title>Clinical course, treatment and visual outcome of an outbreak of Burkholderia contaminans endophthalmitis following cataract surgery.</title>
        <authorList>
            <person name="Lind C."/>
            <person name="Olsen K."/>
            <person name="Angelsen N.K."/>
            <person name="Krefting E.A."/>
            <person name="Fossen K."/>
            <person name="Gravningen K."/>
            <person name="Depoorter E."/>
            <person name="Vandamme P."/>
            <person name="Bertelsen G."/>
        </authorList>
    </citation>
    <scope>NUCLEOTIDE SEQUENCE [LARGE SCALE GENOMIC DNA]</scope>
    <source>
        <strain evidence="3 6">51242556</strain>
    </source>
</reference>
<dbReference type="Proteomes" id="UP000664048">
    <property type="component" value="Unassembled WGS sequence"/>
</dbReference>
<evidence type="ECO:0000259" key="1">
    <source>
        <dbReference type="Pfam" id="PF02900"/>
    </source>
</evidence>
<name>A0A1E3FRV5_9BURK</name>
<evidence type="ECO:0000313" key="3">
    <source>
        <dbReference type="EMBL" id="MBO1834636.1"/>
    </source>
</evidence>
<dbReference type="Proteomes" id="UP000611459">
    <property type="component" value="Unassembled WGS sequence"/>
</dbReference>
<organism evidence="2 5">
    <name type="scientific">Burkholderia contaminans</name>
    <dbReference type="NCBI Taxonomy" id="488447"/>
    <lineage>
        <taxon>Bacteria</taxon>
        <taxon>Pseudomonadati</taxon>
        <taxon>Pseudomonadota</taxon>
        <taxon>Betaproteobacteria</taxon>
        <taxon>Burkholderiales</taxon>
        <taxon>Burkholderiaceae</taxon>
        <taxon>Burkholderia</taxon>
        <taxon>Burkholderia cepacia complex</taxon>
    </lineage>
</organism>
<dbReference type="AlphaFoldDB" id="A0A1E3FRV5"/>
<sequence>MGQIVGGFLVPHDPVMFVAPEAPAPAVRERMWSAFRQCAERLAALEPTSVVIVGADHYMLFGTTCLPSYLIGTGDVDGPLDAMPGLKRGVIPNNEALATHIAADGLARGFDWAVARALTVDHAVGIPNQMIVQPLREAGMAVGTIPVYVAAGVDPYIRIGRAVEVGRQIREAVESFPADERVVVIGSGGISHWVGTAEMGRVNETFDREIIDYAVRGDTAALAALSDDYILANGGNGGMEIRNWACAMGALEGARGEVLAYEAVPEWVTGLGFVQLHCQ</sequence>
<reference evidence="4 7" key="3">
    <citation type="submission" date="2021-12" db="EMBL/GenBank/DDBJ databases">
        <title>Genomic and phenotypic characterization of three Burkholderia contaminans isolates recovered from different sources.</title>
        <authorList>
            <person name="Lopez De Volder A."/>
            <person name="Fan Y."/>
            <person name="Nunvar J."/>
            <person name="Herrera T."/>
            <person name="Timp W."/>
            <person name="Degrossi J."/>
        </authorList>
    </citation>
    <scope>NUCLEOTIDE SEQUENCE [LARGE SCALE GENOMIC DNA]</scope>
    <source>
        <strain evidence="4 7">LMG 23361</strain>
    </source>
</reference>